<dbReference type="Gene3D" id="1.10.10.60">
    <property type="entry name" value="Homeodomain-like"/>
    <property type="match status" value="1"/>
</dbReference>
<dbReference type="Proteomes" id="UP000568050">
    <property type="component" value="Unassembled WGS sequence"/>
</dbReference>
<dbReference type="CDD" id="cd06171">
    <property type="entry name" value="Sigma70_r4"/>
    <property type="match status" value="1"/>
</dbReference>
<protein>
    <submittedName>
        <fullName evidence="7">DNA-binding transcriptional regulator LsrR (DeoR family)</fullName>
    </submittedName>
</protein>
<keyword evidence="2" id="KW-0805">Transcription regulation</keyword>
<name>A0A839QU60_9MICO</name>
<dbReference type="InterPro" id="IPR000835">
    <property type="entry name" value="HTH_MarR-typ"/>
</dbReference>
<evidence type="ECO:0000256" key="2">
    <source>
        <dbReference type="ARBA" id="ARBA00023015"/>
    </source>
</evidence>
<proteinExistence type="inferred from homology"/>
<dbReference type="InterPro" id="IPR051054">
    <property type="entry name" value="SorC_transcr_regulators"/>
</dbReference>
<evidence type="ECO:0000256" key="1">
    <source>
        <dbReference type="ARBA" id="ARBA00010466"/>
    </source>
</evidence>
<sequence length="316" mass="33255">MPAPRDTALLVRAARLYYEEDFSQADVARTLGISRSNVSRILARARDQGIVTIRISDPEAAPARVGDLERILIERFHLDDAIVASDSGEPAIDAVGRSCAELVEHLDAQSFGLSWGHTLQTLVSHMEPRGTRQNIDVLPLVGGVSGLDTLDSGDTLLRVFASRLGAKPTPLYAPALLESATAYSAFMGESSIASVLERAGGVDVALIGIGSKGKHSSTQILRAMKLTDDEIAAFEAQQPVGDLCGRYFTADGAEIGPPTSQRVISVTFDQLRCIPTTVGLAAGTEKAPGVLGALNTGLLNVVVLDVALAQAVLGMV</sequence>
<comment type="caution">
    <text evidence="7">The sequence shown here is derived from an EMBL/GenBank/DDBJ whole genome shotgun (WGS) entry which is preliminary data.</text>
</comment>
<dbReference type="AlphaFoldDB" id="A0A839QU60"/>
<dbReference type="RefSeq" id="WP_183376948.1">
    <property type="nucleotide sequence ID" value="NZ_CBCSFZ010000027.1"/>
</dbReference>
<reference evidence="7 8" key="1">
    <citation type="submission" date="2020-08" db="EMBL/GenBank/DDBJ databases">
        <title>Sequencing the genomes of 1000 actinobacteria strains.</title>
        <authorList>
            <person name="Klenk H.-P."/>
        </authorList>
    </citation>
    <scope>NUCLEOTIDE SEQUENCE [LARGE SCALE GENOMIC DNA]</scope>
    <source>
        <strain evidence="7 8">DSM 23040</strain>
    </source>
</reference>
<evidence type="ECO:0000259" key="6">
    <source>
        <dbReference type="Pfam" id="PF12802"/>
    </source>
</evidence>
<dbReference type="Pfam" id="PF04198">
    <property type="entry name" value="Sugar-bind"/>
    <property type="match status" value="1"/>
</dbReference>
<keyword evidence="8" id="KW-1185">Reference proteome</keyword>
<dbReference type="Pfam" id="PF12802">
    <property type="entry name" value="MarR_2"/>
    <property type="match status" value="1"/>
</dbReference>
<accession>A0A839QU60</accession>
<dbReference type="PANTHER" id="PTHR34294">
    <property type="entry name" value="TRANSCRIPTIONAL REGULATOR-RELATED"/>
    <property type="match status" value="1"/>
</dbReference>
<dbReference type="EMBL" id="JACHWP010000008">
    <property type="protein sequence ID" value="MBB3023612.1"/>
    <property type="molecule type" value="Genomic_DNA"/>
</dbReference>
<dbReference type="InterPro" id="IPR013324">
    <property type="entry name" value="RNA_pol_sigma_r3/r4-like"/>
</dbReference>
<dbReference type="InterPro" id="IPR007324">
    <property type="entry name" value="Sugar-bd_dom_put"/>
</dbReference>
<dbReference type="InterPro" id="IPR037171">
    <property type="entry name" value="NagB/RpiA_transferase-like"/>
</dbReference>
<dbReference type="SUPFAM" id="SSF100950">
    <property type="entry name" value="NagB/RpiA/CoA transferase-like"/>
    <property type="match status" value="1"/>
</dbReference>
<dbReference type="PANTHER" id="PTHR34294:SF1">
    <property type="entry name" value="TRANSCRIPTIONAL REGULATOR LSRR"/>
    <property type="match status" value="1"/>
</dbReference>
<gene>
    <name evidence="7" type="ORF">FHX50_001909</name>
</gene>
<evidence type="ECO:0000313" key="7">
    <source>
        <dbReference type="EMBL" id="MBB3023612.1"/>
    </source>
</evidence>
<keyword evidence="3 7" id="KW-0238">DNA-binding</keyword>
<dbReference type="SUPFAM" id="SSF88659">
    <property type="entry name" value="Sigma3 and sigma4 domains of RNA polymerase sigma factors"/>
    <property type="match status" value="1"/>
</dbReference>
<keyword evidence="4" id="KW-0804">Transcription</keyword>
<feature type="domain" description="Sugar-binding" evidence="5">
    <location>
        <begin position="67"/>
        <end position="313"/>
    </location>
</feature>
<feature type="domain" description="HTH marR-type" evidence="6">
    <location>
        <begin position="16"/>
        <end position="56"/>
    </location>
</feature>
<evidence type="ECO:0000256" key="4">
    <source>
        <dbReference type="ARBA" id="ARBA00023163"/>
    </source>
</evidence>
<dbReference type="Gene3D" id="3.40.50.1360">
    <property type="match status" value="1"/>
</dbReference>
<dbReference type="GO" id="GO:0003700">
    <property type="term" value="F:DNA-binding transcription factor activity"/>
    <property type="evidence" value="ECO:0007669"/>
    <property type="project" value="InterPro"/>
</dbReference>
<organism evidence="7 8">
    <name type="scientific">Helcobacillus massiliensis</name>
    <dbReference type="NCBI Taxonomy" id="521392"/>
    <lineage>
        <taxon>Bacteria</taxon>
        <taxon>Bacillati</taxon>
        <taxon>Actinomycetota</taxon>
        <taxon>Actinomycetes</taxon>
        <taxon>Micrococcales</taxon>
        <taxon>Dermabacteraceae</taxon>
        <taxon>Helcobacillus</taxon>
    </lineage>
</organism>
<dbReference type="GO" id="GO:0003677">
    <property type="term" value="F:DNA binding"/>
    <property type="evidence" value="ECO:0007669"/>
    <property type="project" value="UniProtKB-KW"/>
</dbReference>
<evidence type="ECO:0000259" key="5">
    <source>
        <dbReference type="Pfam" id="PF04198"/>
    </source>
</evidence>
<evidence type="ECO:0000256" key="3">
    <source>
        <dbReference type="ARBA" id="ARBA00023125"/>
    </source>
</evidence>
<comment type="similarity">
    <text evidence="1">Belongs to the SorC transcriptional regulatory family.</text>
</comment>
<dbReference type="GO" id="GO:0030246">
    <property type="term" value="F:carbohydrate binding"/>
    <property type="evidence" value="ECO:0007669"/>
    <property type="project" value="InterPro"/>
</dbReference>
<evidence type="ECO:0000313" key="8">
    <source>
        <dbReference type="Proteomes" id="UP000568050"/>
    </source>
</evidence>